<dbReference type="EMBL" id="CDMZ01000915">
    <property type="protein sequence ID" value="CEM23902.1"/>
    <property type="molecule type" value="Genomic_DNA"/>
</dbReference>
<proteinExistence type="predicted"/>
<gene>
    <name evidence="1" type="ORF">Cvel_4217</name>
</gene>
<organism evidence="1">
    <name type="scientific">Chromera velia CCMP2878</name>
    <dbReference type="NCBI Taxonomy" id="1169474"/>
    <lineage>
        <taxon>Eukaryota</taxon>
        <taxon>Sar</taxon>
        <taxon>Alveolata</taxon>
        <taxon>Colpodellida</taxon>
        <taxon>Chromeraceae</taxon>
        <taxon>Chromera</taxon>
    </lineage>
</organism>
<dbReference type="AlphaFoldDB" id="A0A0G4G5X8"/>
<reference evidence="1" key="1">
    <citation type="submission" date="2014-11" db="EMBL/GenBank/DDBJ databases">
        <authorList>
            <person name="Otto D Thomas"/>
            <person name="Naeem Raeece"/>
        </authorList>
    </citation>
    <scope>NUCLEOTIDE SEQUENCE</scope>
</reference>
<evidence type="ECO:0000313" key="1">
    <source>
        <dbReference type="EMBL" id="CEM23902.1"/>
    </source>
</evidence>
<dbReference type="VEuPathDB" id="CryptoDB:Cvel_4217"/>
<accession>A0A0G4G5X8</accession>
<protein>
    <submittedName>
        <fullName evidence="1">Uncharacterized protein</fullName>
    </submittedName>
</protein>
<sequence length="152" mass="17099">MATEKPTYEDMVSDSLKGGMENGLQYNAIYWEVQGWSYLPHGGKARRRMNEKAFKDSVKKMTGQALSVHNYPLVFAGDNSYFRKYYGDVEVSELAPLKKKFTFSFSPTASLDPFEAEKTSTRAQGSNAFAQIFKSAYKVDLQHALHATMKSG</sequence>
<name>A0A0G4G5X8_9ALVE</name>
<dbReference type="PhylomeDB" id="A0A0G4G5X8"/>